<dbReference type="STRING" id="88036.D8RF26"/>
<dbReference type="InterPro" id="IPR058047">
    <property type="entry name" value="CPSase_preATP-grasp"/>
</dbReference>
<dbReference type="eggNOG" id="KOG0370">
    <property type="taxonomic scope" value="Eukaryota"/>
</dbReference>
<dbReference type="SUPFAM" id="SSF48108">
    <property type="entry name" value="Carbamoyl phosphate synthetase, large subunit connection domain"/>
    <property type="match status" value="1"/>
</dbReference>
<evidence type="ECO:0000259" key="5">
    <source>
        <dbReference type="SMART" id="SM01096"/>
    </source>
</evidence>
<dbReference type="InParanoid" id="D8RF26"/>
<dbReference type="HOGENOM" id="CLU_1162798_0_0_1"/>
<dbReference type="InterPro" id="IPR036897">
    <property type="entry name" value="CarbamoylP_synth_lsu_oligo_sf"/>
</dbReference>
<evidence type="ECO:0000313" key="6">
    <source>
        <dbReference type="EMBL" id="EFJ29042.1"/>
    </source>
</evidence>
<dbReference type="GO" id="GO:0005524">
    <property type="term" value="F:ATP binding"/>
    <property type="evidence" value="ECO:0007669"/>
    <property type="project" value="UniProtKB-KW"/>
</dbReference>
<dbReference type="SMART" id="SM01096">
    <property type="entry name" value="CPSase_L_D3"/>
    <property type="match status" value="1"/>
</dbReference>
<keyword evidence="7" id="KW-1185">Reference proteome</keyword>
<dbReference type="GO" id="GO:0016874">
    <property type="term" value="F:ligase activity"/>
    <property type="evidence" value="ECO:0007669"/>
    <property type="project" value="UniProtKB-KW"/>
</dbReference>
<dbReference type="KEGG" id="smo:SELMODRAFT_410538"/>
<dbReference type="PANTHER" id="PTHR11405:SF53">
    <property type="entry name" value="CARBAMOYL-PHOSPHATE SYNTHASE [AMMONIA], MITOCHONDRIAL"/>
    <property type="match status" value="1"/>
</dbReference>
<feature type="domain" description="Carbamoyl-phosphate synthetase large subunit oligomerisation" evidence="5">
    <location>
        <begin position="58"/>
        <end position="135"/>
    </location>
</feature>
<dbReference type="Gene3D" id="3.40.50.20">
    <property type="match status" value="1"/>
</dbReference>
<feature type="compositionally biased region" description="Basic and acidic residues" evidence="4">
    <location>
        <begin position="14"/>
        <end position="31"/>
    </location>
</feature>
<dbReference type="Gene3D" id="1.10.1030.10">
    <property type="entry name" value="Carbamoyl-phosphate synthetase, large subunit oligomerisation domain"/>
    <property type="match status" value="1"/>
</dbReference>
<evidence type="ECO:0000256" key="4">
    <source>
        <dbReference type="SAM" id="MobiDB-lite"/>
    </source>
</evidence>
<dbReference type="Pfam" id="PF25596">
    <property type="entry name" value="CPSase_L_D1"/>
    <property type="match status" value="1"/>
</dbReference>
<gene>
    <name evidence="6" type="ORF">SELMODRAFT_410538</name>
</gene>
<dbReference type="SUPFAM" id="SSF52440">
    <property type="entry name" value="PreATP-grasp domain"/>
    <property type="match status" value="1"/>
</dbReference>
<accession>D8RF26</accession>
<proteinExistence type="predicted"/>
<dbReference type="InterPro" id="IPR005480">
    <property type="entry name" value="CPSase_lsu_oligo"/>
</dbReference>
<reference evidence="6 7" key="1">
    <citation type="journal article" date="2011" name="Science">
        <title>The Selaginella genome identifies genetic changes associated with the evolution of vascular plants.</title>
        <authorList>
            <person name="Banks J.A."/>
            <person name="Nishiyama T."/>
            <person name="Hasebe M."/>
            <person name="Bowman J.L."/>
            <person name="Gribskov M."/>
            <person name="dePamphilis C."/>
            <person name="Albert V.A."/>
            <person name="Aono N."/>
            <person name="Aoyama T."/>
            <person name="Ambrose B.A."/>
            <person name="Ashton N.W."/>
            <person name="Axtell M.J."/>
            <person name="Barker E."/>
            <person name="Barker M.S."/>
            <person name="Bennetzen J.L."/>
            <person name="Bonawitz N.D."/>
            <person name="Chapple C."/>
            <person name="Cheng C."/>
            <person name="Correa L.G."/>
            <person name="Dacre M."/>
            <person name="DeBarry J."/>
            <person name="Dreyer I."/>
            <person name="Elias M."/>
            <person name="Engstrom E.M."/>
            <person name="Estelle M."/>
            <person name="Feng L."/>
            <person name="Finet C."/>
            <person name="Floyd S.K."/>
            <person name="Frommer W.B."/>
            <person name="Fujita T."/>
            <person name="Gramzow L."/>
            <person name="Gutensohn M."/>
            <person name="Harholt J."/>
            <person name="Hattori M."/>
            <person name="Heyl A."/>
            <person name="Hirai T."/>
            <person name="Hiwatashi Y."/>
            <person name="Ishikawa M."/>
            <person name="Iwata M."/>
            <person name="Karol K.G."/>
            <person name="Koehler B."/>
            <person name="Kolukisaoglu U."/>
            <person name="Kubo M."/>
            <person name="Kurata T."/>
            <person name="Lalonde S."/>
            <person name="Li K."/>
            <person name="Li Y."/>
            <person name="Litt A."/>
            <person name="Lyons E."/>
            <person name="Manning G."/>
            <person name="Maruyama T."/>
            <person name="Michael T.P."/>
            <person name="Mikami K."/>
            <person name="Miyazaki S."/>
            <person name="Morinaga S."/>
            <person name="Murata T."/>
            <person name="Mueller-Roeber B."/>
            <person name="Nelson D.R."/>
            <person name="Obara M."/>
            <person name="Oguri Y."/>
            <person name="Olmstead R.G."/>
            <person name="Onodera N."/>
            <person name="Petersen B.L."/>
            <person name="Pils B."/>
            <person name="Prigge M."/>
            <person name="Rensing S.A."/>
            <person name="Riano-Pachon D.M."/>
            <person name="Roberts A.W."/>
            <person name="Sato Y."/>
            <person name="Scheller H.V."/>
            <person name="Schulz B."/>
            <person name="Schulz C."/>
            <person name="Shakirov E.V."/>
            <person name="Shibagaki N."/>
            <person name="Shinohara N."/>
            <person name="Shippen D.E."/>
            <person name="Soerensen I."/>
            <person name="Sotooka R."/>
            <person name="Sugimoto N."/>
            <person name="Sugita M."/>
            <person name="Sumikawa N."/>
            <person name="Tanurdzic M."/>
            <person name="Theissen G."/>
            <person name="Ulvskov P."/>
            <person name="Wakazuki S."/>
            <person name="Weng J.K."/>
            <person name="Willats W.W."/>
            <person name="Wipf D."/>
            <person name="Wolf P.G."/>
            <person name="Yang L."/>
            <person name="Zimmer A.D."/>
            <person name="Zhu Q."/>
            <person name="Mitros T."/>
            <person name="Hellsten U."/>
            <person name="Loque D."/>
            <person name="Otillar R."/>
            <person name="Salamov A."/>
            <person name="Schmutz J."/>
            <person name="Shapiro H."/>
            <person name="Lindquist E."/>
            <person name="Lucas S."/>
            <person name="Rokhsar D."/>
            <person name="Grigoriev I.V."/>
        </authorList>
    </citation>
    <scope>NUCLEOTIDE SEQUENCE [LARGE SCALE GENOMIC DNA]</scope>
</reference>
<evidence type="ECO:0000256" key="3">
    <source>
        <dbReference type="ARBA" id="ARBA00022840"/>
    </source>
</evidence>
<dbReference type="Gramene" id="EFJ29042">
    <property type="protein sequence ID" value="EFJ29042"/>
    <property type="gene ID" value="SELMODRAFT_410538"/>
</dbReference>
<evidence type="ECO:0000313" key="7">
    <source>
        <dbReference type="Proteomes" id="UP000001514"/>
    </source>
</evidence>
<evidence type="ECO:0000256" key="2">
    <source>
        <dbReference type="ARBA" id="ARBA00022741"/>
    </source>
</evidence>
<feature type="region of interest" description="Disordered" evidence="4">
    <location>
        <begin position="8"/>
        <end position="31"/>
    </location>
</feature>
<dbReference type="Proteomes" id="UP000001514">
    <property type="component" value="Unassembled WGS sequence"/>
</dbReference>
<keyword evidence="3" id="KW-0067">ATP-binding</keyword>
<keyword evidence="1" id="KW-0436">Ligase</keyword>
<protein>
    <recommendedName>
        <fullName evidence="5">Carbamoyl-phosphate synthetase large subunit oligomerisation domain-containing protein</fullName>
    </recommendedName>
</protein>
<keyword evidence="2" id="KW-0547">Nucleotide-binding</keyword>
<sequence>MALFALFHSSTSSDPDRKGYERPRDQARAERKIPNERHLASFEPSMDCAVTKIPRSAFQEFPGSQLKELFVVEEFLSNTKLTQLCTRSSNEVFGDRQVTYATKTAEPEVRAHRIALGVVPAFNTCAAEFEANTPYRKKVLILGGGPDRIGQGIEFCEFDYCCCHTSFVLHEIGFKTTDDEFPSQLAMMREVVWLFSRGQERLFKQLGIAARLEAEGALEIAERRSLSVLPMFLVDGPWR</sequence>
<dbReference type="EMBL" id="GL377578">
    <property type="protein sequence ID" value="EFJ29042.1"/>
    <property type="molecule type" value="Genomic_DNA"/>
</dbReference>
<evidence type="ECO:0000256" key="1">
    <source>
        <dbReference type="ARBA" id="ARBA00022598"/>
    </source>
</evidence>
<dbReference type="AlphaFoldDB" id="D8RF26"/>
<dbReference type="PANTHER" id="PTHR11405">
    <property type="entry name" value="CARBAMOYLTRANSFERASE FAMILY MEMBER"/>
    <property type="match status" value="1"/>
</dbReference>
<organism evidence="7">
    <name type="scientific">Selaginella moellendorffii</name>
    <name type="common">Spikemoss</name>
    <dbReference type="NCBI Taxonomy" id="88036"/>
    <lineage>
        <taxon>Eukaryota</taxon>
        <taxon>Viridiplantae</taxon>
        <taxon>Streptophyta</taxon>
        <taxon>Embryophyta</taxon>
        <taxon>Tracheophyta</taxon>
        <taxon>Lycopodiopsida</taxon>
        <taxon>Selaginellales</taxon>
        <taxon>Selaginellaceae</taxon>
        <taxon>Selaginella</taxon>
    </lineage>
</organism>
<name>D8RF26_SELML</name>
<dbReference type="InterPro" id="IPR016185">
    <property type="entry name" value="PreATP-grasp_dom_sf"/>
</dbReference>